<keyword evidence="2" id="KW-1185">Reference proteome</keyword>
<reference evidence="1 2" key="1">
    <citation type="submission" date="2020-04" db="EMBL/GenBank/DDBJ databases">
        <authorList>
            <person name="Klaysubun C."/>
            <person name="Duangmal K."/>
            <person name="Lipun K."/>
        </authorList>
    </citation>
    <scope>NUCLEOTIDE SEQUENCE [LARGE SCALE GENOMIC DNA]</scope>
    <source>
        <strain evidence="1 2">K10HN5</strain>
    </source>
</reference>
<accession>A0ABX1S6F7</accession>
<proteinExistence type="predicted"/>
<protein>
    <submittedName>
        <fullName evidence="1">Uncharacterized protein</fullName>
    </submittedName>
</protein>
<comment type="caution">
    <text evidence="1">The sequence shown here is derived from an EMBL/GenBank/DDBJ whole genome shotgun (WGS) entry which is preliminary data.</text>
</comment>
<name>A0ABX1S6F7_9PSEU</name>
<dbReference type="EMBL" id="JAAXLA010000005">
    <property type="protein sequence ID" value="NMH96497.1"/>
    <property type="molecule type" value="Genomic_DNA"/>
</dbReference>
<evidence type="ECO:0000313" key="2">
    <source>
        <dbReference type="Proteomes" id="UP000820669"/>
    </source>
</evidence>
<organism evidence="1 2">
    <name type="scientific">Pseudonocardia acidicola</name>
    <dbReference type="NCBI Taxonomy" id="2724939"/>
    <lineage>
        <taxon>Bacteria</taxon>
        <taxon>Bacillati</taxon>
        <taxon>Actinomycetota</taxon>
        <taxon>Actinomycetes</taxon>
        <taxon>Pseudonocardiales</taxon>
        <taxon>Pseudonocardiaceae</taxon>
        <taxon>Pseudonocardia</taxon>
    </lineage>
</organism>
<evidence type="ECO:0000313" key="1">
    <source>
        <dbReference type="EMBL" id="NMH96497.1"/>
    </source>
</evidence>
<sequence length="322" mass="35687">MPDADKGNAADQPAIKALITYAGQGYGTVLSLKFPYNKQAIPTPGSPAMAAAQRQLDAVLPVAMNKVDILAIGNEPFIECQQSERNSPQLNAFYEAMAQRAIDYRTQKFGSGSKTQLFMGALNHLDLPQWKTAATDRWMQYVHDTQAIAGTDIHPHLPDPGAGHFYLDYILPKLRPDQKFLATEFSLVLFYQSHLADPISADFATKYHVPKKTRVWQVIKDALGNPFPEQKWTDFLAMSPWFADNKNFMTDQVGAFRATGKLAVATYGIGQDSAMSSDKFDAKSTPWVLNSMFCQHTVQPAGNGLPGQNTVWTNEFRALQHG</sequence>
<dbReference type="Proteomes" id="UP000820669">
    <property type="component" value="Unassembled WGS sequence"/>
</dbReference>
<gene>
    <name evidence="1" type="ORF">HF526_04050</name>
</gene>